<evidence type="ECO:0000256" key="1">
    <source>
        <dbReference type="SAM" id="Phobius"/>
    </source>
</evidence>
<dbReference type="RefSeq" id="WP_006727696.1">
    <property type="nucleotide sequence ID" value="NZ_ALJF01000014.1"/>
</dbReference>
<evidence type="ECO:0000313" key="2">
    <source>
        <dbReference type="EMBL" id="EKF57950.1"/>
    </source>
</evidence>
<reference evidence="2 3" key="1">
    <citation type="journal article" date="2012" name="J. Bacteriol.">
        <title>Draft Genome Sequence of Agrobacterium albertimagni Strain AOL15.</title>
        <authorList>
            <person name="Trimble W.L."/>
            <person name="Phung le T."/>
            <person name="Meyer F."/>
            <person name="Gilbert J.A."/>
            <person name="Silver S."/>
        </authorList>
    </citation>
    <scope>NUCLEOTIDE SEQUENCE [LARGE SCALE GENOMIC DNA]</scope>
    <source>
        <strain evidence="2 3">AOL15</strain>
    </source>
</reference>
<organism evidence="2 3">
    <name type="scientific">Agrobacterium albertimagni AOL15</name>
    <dbReference type="NCBI Taxonomy" id="1156935"/>
    <lineage>
        <taxon>Bacteria</taxon>
        <taxon>Pseudomonadati</taxon>
        <taxon>Pseudomonadota</taxon>
        <taxon>Alphaproteobacteria</taxon>
        <taxon>Hyphomicrobiales</taxon>
        <taxon>Rhizobiaceae</taxon>
        <taxon>Rhizobium/Agrobacterium group</taxon>
        <taxon>Agrobacterium</taxon>
    </lineage>
</organism>
<sequence>MDLSPALLVIACAASLPSAGLMLWKTADGTSEIEMTLGATVVIICLGLVLANASMGWWAVAVIAAFCAPKLILQREIRWPLLTLGTAAFVLYLVRVELV</sequence>
<gene>
    <name evidence="2" type="ORF">QWE_18529</name>
</gene>
<evidence type="ECO:0000313" key="3">
    <source>
        <dbReference type="Proteomes" id="UP000007123"/>
    </source>
</evidence>
<protein>
    <recommendedName>
        <fullName evidence="4">Transmembrane protein</fullName>
    </recommendedName>
</protein>
<dbReference type="AlphaFoldDB" id="K2PYU6"/>
<accession>K2PYU6</accession>
<keyword evidence="1" id="KW-1133">Transmembrane helix</keyword>
<evidence type="ECO:0008006" key="4">
    <source>
        <dbReference type="Google" id="ProtNLM"/>
    </source>
</evidence>
<dbReference type="PATRIC" id="fig|1156935.5.peg.3766"/>
<keyword evidence="3" id="KW-1185">Reference proteome</keyword>
<feature type="transmembrane region" description="Helical" evidence="1">
    <location>
        <begin position="39"/>
        <end position="67"/>
    </location>
</feature>
<name>K2PYU6_9HYPH</name>
<comment type="caution">
    <text evidence="2">The sequence shown here is derived from an EMBL/GenBank/DDBJ whole genome shotgun (WGS) entry which is preliminary data.</text>
</comment>
<dbReference type="Proteomes" id="UP000007123">
    <property type="component" value="Unassembled WGS sequence"/>
</dbReference>
<keyword evidence="1" id="KW-0812">Transmembrane</keyword>
<keyword evidence="1" id="KW-0472">Membrane</keyword>
<proteinExistence type="predicted"/>
<dbReference type="EMBL" id="ALJF01000014">
    <property type="protein sequence ID" value="EKF57950.1"/>
    <property type="molecule type" value="Genomic_DNA"/>
</dbReference>
<feature type="transmembrane region" description="Helical" evidence="1">
    <location>
        <begin position="79"/>
        <end position="96"/>
    </location>
</feature>